<dbReference type="Proteomes" id="UP000233556">
    <property type="component" value="Unassembled WGS sequence"/>
</dbReference>
<keyword evidence="2" id="KW-1185">Reference proteome</keyword>
<evidence type="ECO:0000313" key="1">
    <source>
        <dbReference type="EMBL" id="PKU37436.1"/>
    </source>
</evidence>
<name>A0A2I0TUG0_LIMLA</name>
<proteinExistence type="predicted"/>
<evidence type="ECO:0000313" key="2">
    <source>
        <dbReference type="Proteomes" id="UP000233556"/>
    </source>
</evidence>
<dbReference type="EMBL" id="KZ507150">
    <property type="protein sequence ID" value="PKU37436.1"/>
    <property type="molecule type" value="Genomic_DNA"/>
</dbReference>
<reference evidence="2" key="1">
    <citation type="submission" date="2017-11" db="EMBL/GenBank/DDBJ databases">
        <authorList>
            <person name="Lima N.C."/>
            <person name="Parody-Merino A.M."/>
            <person name="Battley P.F."/>
            <person name="Fidler A.E."/>
            <person name="Prosdocimi F."/>
        </authorList>
    </citation>
    <scope>NUCLEOTIDE SEQUENCE [LARGE SCALE GENOMIC DNA]</scope>
</reference>
<accession>A0A2I0TUG0</accession>
<dbReference type="AlphaFoldDB" id="A0A2I0TUG0"/>
<sequence>MTTEDHVALVKNAGSTTLDDIANSANSEHCQRGRQSNFVEWQTPGHTNTRSSASWNHSLNWTPVIWKAEDGRDGYTPSLWSDHNTSMKIANMLVTNAFRLEIRRRLTLRGMGLWTPHQTQGMKSPELLVSHW</sequence>
<reference evidence="2" key="2">
    <citation type="submission" date="2017-12" db="EMBL/GenBank/DDBJ databases">
        <title>Genome sequence of the Bar-tailed Godwit (Limosa lapponica baueri).</title>
        <authorList>
            <person name="Lima N.C.B."/>
            <person name="Parody-Merino A.M."/>
            <person name="Battley P.F."/>
            <person name="Fidler A.E."/>
            <person name="Prosdocimi F."/>
        </authorList>
    </citation>
    <scope>NUCLEOTIDE SEQUENCE [LARGE SCALE GENOMIC DNA]</scope>
</reference>
<protein>
    <submittedName>
        <fullName evidence="1">Uncharacterized protein</fullName>
    </submittedName>
</protein>
<organism evidence="1 2">
    <name type="scientific">Limosa lapponica baueri</name>
    <dbReference type="NCBI Taxonomy" id="1758121"/>
    <lineage>
        <taxon>Eukaryota</taxon>
        <taxon>Metazoa</taxon>
        <taxon>Chordata</taxon>
        <taxon>Craniata</taxon>
        <taxon>Vertebrata</taxon>
        <taxon>Euteleostomi</taxon>
        <taxon>Archelosauria</taxon>
        <taxon>Archosauria</taxon>
        <taxon>Dinosauria</taxon>
        <taxon>Saurischia</taxon>
        <taxon>Theropoda</taxon>
        <taxon>Coelurosauria</taxon>
        <taxon>Aves</taxon>
        <taxon>Neognathae</taxon>
        <taxon>Neoaves</taxon>
        <taxon>Charadriiformes</taxon>
        <taxon>Scolopacidae</taxon>
        <taxon>Limosa</taxon>
    </lineage>
</organism>
<gene>
    <name evidence="1" type="ORF">llap_12259</name>
</gene>